<accession>A0A6L8UUR3</accession>
<dbReference type="InterPro" id="IPR004556">
    <property type="entry name" value="HemK-like"/>
</dbReference>
<evidence type="ECO:0000259" key="6">
    <source>
        <dbReference type="Pfam" id="PF05175"/>
    </source>
</evidence>
<dbReference type="PANTHER" id="PTHR18895:SF74">
    <property type="entry name" value="MTRF1L RELEASE FACTOR GLUTAMINE METHYLTRANSFERASE"/>
    <property type="match status" value="1"/>
</dbReference>
<evidence type="ECO:0000313" key="7">
    <source>
        <dbReference type="EMBL" id="MZQ80889.1"/>
    </source>
</evidence>
<sequence>MEMNTYQHIVSRLRDAGCVFAEDEARMLISAAKESVDLAGMVEQRALGYPLEHVIGWMAFYGLRIEVDPGVFIPRPRTEFLVRRAAEMAKSGSIVVDLCCGSGALGAALAATIEGIELYAVDIDPAAVQCARRNITAAGGEVFEGDLFEPLPARLRNKVDILLANVPYVPTGAIELLPSEARIHEARLALDGGVDGLDVQRRVALEAPQWLAPGGHLLVEVSERQAPQAVEIFACSGLIPTVSRLDDLDATVIIGTRPGLTRNVCSGSVWEKDSLG</sequence>
<keyword evidence="8" id="KW-1185">Reference proteome</keyword>
<protein>
    <recommendedName>
        <fullName evidence="1">peptide chain release factor N(5)-glutamine methyltransferase</fullName>
        <ecNumber evidence="1">2.1.1.297</ecNumber>
    </recommendedName>
</protein>
<dbReference type="RefSeq" id="WP_161405200.1">
    <property type="nucleotide sequence ID" value="NZ_WTUZ01000004.1"/>
</dbReference>
<dbReference type="EC" id="2.1.1.297" evidence="1"/>
<dbReference type="Gene3D" id="3.40.50.150">
    <property type="entry name" value="Vaccinia Virus protein VP39"/>
    <property type="match status" value="1"/>
</dbReference>
<dbReference type="CDD" id="cd02440">
    <property type="entry name" value="AdoMet_MTases"/>
    <property type="match status" value="1"/>
</dbReference>
<dbReference type="NCBIfam" id="TIGR03704">
    <property type="entry name" value="PrmC_rel_meth"/>
    <property type="match status" value="1"/>
</dbReference>
<keyword evidence="3" id="KW-0808">Transferase</keyword>
<keyword evidence="2" id="KW-0489">Methyltransferase</keyword>
<dbReference type="EMBL" id="WTUZ01000004">
    <property type="protein sequence ID" value="MZQ80889.1"/>
    <property type="molecule type" value="Genomic_DNA"/>
</dbReference>
<comment type="catalytic activity">
    <reaction evidence="5">
        <text>L-glutaminyl-[peptide chain release factor] + S-adenosyl-L-methionine = N(5)-methyl-L-glutaminyl-[peptide chain release factor] + S-adenosyl-L-homocysteine + H(+)</text>
        <dbReference type="Rhea" id="RHEA:42896"/>
        <dbReference type="Rhea" id="RHEA-COMP:10271"/>
        <dbReference type="Rhea" id="RHEA-COMP:10272"/>
        <dbReference type="ChEBI" id="CHEBI:15378"/>
        <dbReference type="ChEBI" id="CHEBI:30011"/>
        <dbReference type="ChEBI" id="CHEBI:57856"/>
        <dbReference type="ChEBI" id="CHEBI:59789"/>
        <dbReference type="ChEBI" id="CHEBI:61891"/>
        <dbReference type="EC" id="2.1.1.297"/>
    </reaction>
</comment>
<evidence type="ECO:0000256" key="4">
    <source>
        <dbReference type="ARBA" id="ARBA00022691"/>
    </source>
</evidence>
<dbReference type="GO" id="GO:0032259">
    <property type="term" value="P:methylation"/>
    <property type="evidence" value="ECO:0007669"/>
    <property type="project" value="UniProtKB-KW"/>
</dbReference>
<evidence type="ECO:0000313" key="8">
    <source>
        <dbReference type="Proteomes" id="UP000481087"/>
    </source>
</evidence>
<organism evidence="7 8">
    <name type="scientific">Paenibacillus silvestris</name>
    <dbReference type="NCBI Taxonomy" id="2606219"/>
    <lineage>
        <taxon>Bacteria</taxon>
        <taxon>Bacillati</taxon>
        <taxon>Bacillota</taxon>
        <taxon>Bacilli</taxon>
        <taxon>Bacillales</taxon>
        <taxon>Paenibacillaceae</taxon>
        <taxon>Paenibacillus</taxon>
    </lineage>
</organism>
<evidence type="ECO:0000256" key="1">
    <source>
        <dbReference type="ARBA" id="ARBA00012771"/>
    </source>
</evidence>
<proteinExistence type="predicted"/>
<dbReference type="GO" id="GO:0102559">
    <property type="term" value="F:peptide chain release factor N(5)-glutamine methyltransferase activity"/>
    <property type="evidence" value="ECO:0007669"/>
    <property type="project" value="UniProtKB-EC"/>
</dbReference>
<dbReference type="InterPro" id="IPR050320">
    <property type="entry name" value="N5-glutamine_MTase"/>
</dbReference>
<dbReference type="SUPFAM" id="SSF53335">
    <property type="entry name" value="S-adenosyl-L-methionine-dependent methyltransferases"/>
    <property type="match status" value="1"/>
</dbReference>
<keyword evidence="4" id="KW-0949">S-adenosyl-L-methionine</keyword>
<feature type="domain" description="Methyltransferase small" evidence="6">
    <location>
        <begin position="78"/>
        <end position="191"/>
    </location>
</feature>
<name>A0A6L8UUR3_9BACL</name>
<dbReference type="PANTHER" id="PTHR18895">
    <property type="entry name" value="HEMK METHYLTRANSFERASE"/>
    <property type="match status" value="1"/>
</dbReference>
<dbReference type="NCBIfam" id="TIGR00536">
    <property type="entry name" value="hemK_fam"/>
    <property type="match status" value="1"/>
</dbReference>
<evidence type="ECO:0000256" key="3">
    <source>
        <dbReference type="ARBA" id="ARBA00022679"/>
    </source>
</evidence>
<reference evidence="7 8" key="1">
    <citation type="submission" date="2019-12" db="EMBL/GenBank/DDBJ databases">
        <title>Paenibacillus sp. nov. sp. isolated from soil.</title>
        <authorList>
            <person name="Kim J."/>
            <person name="Jeong S.E."/>
            <person name="Jung H.S."/>
            <person name="Jeon C.O."/>
        </authorList>
    </citation>
    <scope>NUCLEOTIDE SEQUENCE [LARGE SCALE GENOMIC DNA]</scope>
    <source>
        <strain evidence="7 8">5J-6</strain>
    </source>
</reference>
<dbReference type="Pfam" id="PF05175">
    <property type="entry name" value="MTS"/>
    <property type="match status" value="1"/>
</dbReference>
<gene>
    <name evidence="7" type="ORF">GQF01_01880</name>
</gene>
<dbReference type="InterPro" id="IPR022446">
    <property type="entry name" value="MeTrfrase_put"/>
</dbReference>
<dbReference type="InterPro" id="IPR029063">
    <property type="entry name" value="SAM-dependent_MTases_sf"/>
</dbReference>
<evidence type="ECO:0000256" key="5">
    <source>
        <dbReference type="ARBA" id="ARBA00048391"/>
    </source>
</evidence>
<dbReference type="InterPro" id="IPR007848">
    <property type="entry name" value="Small_mtfrase_dom"/>
</dbReference>
<dbReference type="AlphaFoldDB" id="A0A6L8UUR3"/>
<evidence type="ECO:0000256" key="2">
    <source>
        <dbReference type="ARBA" id="ARBA00022603"/>
    </source>
</evidence>
<comment type="caution">
    <text evidence="7">The sequence shown here is derived from an EMBL/GenBank/DDBJ whole genome shotgun (WGS) entry which is preliminary data.</text>
</comment>
<dbReference type="Proteomes" id="UP000481087">
    <property type="component" value="Unassembled WGS sequence"/>
</dbReference>